<comment type="similarity">
    <text evidence="2">Belongs to the polyribonucleotide nucleotidyltransferase family.</text>
</comment>
<evidence type="ECO:0000313" key="14">
    <source>
        <dbReference type="EMBL" id="OTF96608.1"/>
    </source>
</evidence>
<dbReference type="GO" id="GO:0000166">
    <property type="term" value="F:nucleotide binding"/>
    <property type="evidence" value="ECO:0007669"/>
    <property type="project" value="InterPro"/>
</dbReference>
<dbReference type="Pfam" id="PF01612">
    <property type="entry name" value="DNA_pol_A_exo1"/>
    <property type="match status" value="2"/>
</dbReference>
<keyword evidence="8" id="KW-0540">Nuclease</keyword>
<dbReference type="InterPro" id="IPR036456">
    <property type="entry name" value="PNPase_PH_RNA-bd_sf"/>
</dbReference>
<dbReference type="InterPro" id="IPR020568">
    <property type="entry name" value="Ribosomal_Su5_D2-typ_SF"/>
</dbReference>
<feature type="compositionally biased region" description="Basic and acidic residues" evidence="12">
    <location>
        <begin position="945"/>
        <end position="956"/>
    </location>
</feature>
<dbReference type="Pfam" id="PF03726">
    <property type="entry name" value="PNPase"/>
    <property type="match status" value="1"/>
</dbReference>
<dbReference type="InterPro" id="IPR002121">
    <property type="entry name" value="HRDC_dom"/>
</dbReference>
<keyword evidence="10" id="KW-0943">RNA-mediated gene silencing</keyword>
<dbReference type="FunFam" id="3.30.230.70:FF:000001">
    <property type="entry name" value="Polyribonucleotide nucleotidyltransferase"/>
    <property type="match status" value="1"/>
</dbReference>
<evidence type="ECO:0000313" key="15">
    <source>
        <dbReference type="Proteomes" id="UP000215914"/>
    </source>
</evidence>
<dbReference type="Gene3D" id="3.30.420.10">
    <property type="entry name" value="Ribonuclease H-like superfamily/Ribonuclease H"/>
    <property type="match status" value="2"/>
</dbReference>
<evidence type="ECO:0000256" key="9">
    <source>
        <dbReference type="ARBA" id="ARBA00022884"/>
    </source>
</evidence>
<dbReference type="EMBL" id="CM007904">
    <property type="protein sequence ID" value="OTF96608.1"/>
    <property type="molecule type" value="Genomic_DNA"/>
</dbReference>
<dbReference type="SUPFAM" id="SSF53098">
    <property type="entry name" value="Ribonuclease H-like"/>
    <property type="match status" value="2"/>
</dbReference>
<dbReference type="GO" id="GO:0008033">
    <property type="term" value="P:tRNA processing"/>
    <property type="evidence" value="ECO:0007669"/>
    <property type="project" value="UniProtKB-KW"/>
</dbReference>
<proteinExistence type="inferred from homology"/>
<dbReference type="PANTHER" id="PTHR12124">
    <property type="entry name" value="POLYMYOSITIS/SCLERODERMA AUTOANTIGEN-RELATED"/>
    <property type="match status" value="1"/>
</dbReference>
<dbReference type="InterPro" id="IPR015848">
    <property type="entry name" value="PNPase_PH_RNA-bd_bac/org-type"/>
</dbReference>
<keyword evidence="8" id="KW-0269">Exonuclease</keyword>
<dbReference type="PROSITE" id="PS50967">
    <property type="entry name" value="HRDC"/>
    <property type="match status" value="2"/>
</dbReference>
<name>A0A251SD95_HELAN</name>
<evidence type="ECO:0000256" key="4">
    <source>
        <dbReference type="ARBA" id="ARBA00022552"/>
    </source>
</evidence>
<evidence type="ECO:0000256" key="1">
    <source>
        <dbReference type="ARBA" id="ARBA00004123"/>
    </source>
</evidence>
<dbReference type="Pfam" id="PF00570">
    <property type="entry name" value="HRDC"/>
    <property type="match status" value="2"/>
</dbReference>
<dbReference type="Pfam" id="PF03725">
    <property type="entry name" value="RNase_PH_C"/>
    <property type="match status" value="1"/>
</dbReference>
<dbReference type="SUPFAM" id="SSF47819">
    <property type="entry name" value="HRDC-like"/>
    <property type="match status" value="2"/>
</dbReference>
<dbReference type="InterPro" id="IPR044876">
    <property type="entry name" value="HRDC_dom_sf"/>
</dbReference>
<keyword evidence="6" id="KW-0819">tRNA processing</keyword>
<dbReference type="NCBIfam" id="NF008805">
    <property type="entry name" value="PRK11824.1"/>
    <property type="match status" value="1"/>
</dbReference>
<dbReference type="InterPro" id="IPR002562">
    <property type="entry name" value="3'-5'_exonuclease_dom"/>
</dbReference>
<dbReference type="Proteomes" id="UP000215914">
    <property type="component" value="Chromosome 15"/>
</dbReference>
<evidence type="ECO:0000256" key="7">
    <source>
        <dbReference type="ARBA" id="ARBA00022695"/>
    </source>
</evidence>
<dbReference type="SUPFAM" id="SSF54211">
    <property type="entry name" value="Ribosomal protein S5 domain 2-like"/>
    <property type="match status" value="2"/>
</dbReference>
<organism evidence="14 15">
    <name type="scientific">Helianthus annuus</name>
    <name type="common">Common sunflower</name>
    <dbReference type="NCBI Taxonomy" id="4232"/>
    <lineage>
        <taxon>Eukaryota</taxon>
        <taxon>Viridiplantae</taxon>
        <taxon>Streptophyta</taxon>
        <taxon>Embryophyta</taxon>
        <taxon>Tracheophyta</taxon>
        <taxon>Spermatophyta</taxon>
        <taxon>Magnoliopsida</taxon>
        <taxon>eudicotyledons</taxon>
        <taxon>Gunneridae</taxon>
        <taxon>Pentapetalae</taxon>
        <taxon>asterids</taxon>
        <taxon>campanulids</taxon>
        <taxon>Asterales</taxon>
        <taxon>Asteraceae</taxon>
        <taxon>Asteroideae</taxon>
        <taxon>Heliantheae alliance</taxon>
        <taxon>Heliantheae</taxon>
        <taxon>Helianthus</taxon>
    </lineage>
</organism>
<dbReference type="InterPro" id="IPR036345">
    <property type="entry name" value="ExoRNase_PH_dom2_sf"/>
</dbReference>
<evidence type="ECO:0000256" key="10">
    <source>
        <dbReference type="ARBA" id="ARBA00023158"/>
    </source>
</evidence>
<feature type="domain" description="HRDC" evidence="13">
    <location>
        <begin position="742"/>
        <end position="822"/>
    </location>
</feature>
<dbReference type="SMART" id="SM00474">
    <property type="entry name" value="35EXOc"/>
    <property type="match status" value="2"/>
</dbReference>
<dbReference type="SMART" id="SM00341">
    <property type="entry name" value="HRDC"/>
    <property type="match status" value="2"/>
</dbReference>
<dbReference type="GO" id="GO:0000467">
    <property type="term" value="P:exonucleolytic trimming to generate mature 3'-end of 5.8S rRNA from tricistronic rRNA transcript (SSU-rRNA, 5.8S rRNA, LSU-rRNA)"/>
    <property type="evidence" value="ECO:0007669"/>
    <property type="project" value="InterPro"/>
</dbReference>
<dbReference type="InterPro" id="IPR012337">
    <property type="entry name" value="RNaseH-like_sf"/>
</dbReference>
<keyword evidence="4" id="KW-0698">rRNA processing</keyword>
<feature type="domain" description="HRDC" evidence="13">
    <location>
        <begin position="314"/>
        <end position="394"/>
    </location>
</feature>
<gene>
    <name evidence="14" type="ORF">HannXRQ_Chr15g0496011</name>
</gene>
<dbReference type="InterPro" id="IPR045092">
    <property type="entry name" value="Rrp6-like"/>
</dbReference>
<dbReference type="SUPFAM" id="SSF46915">
    <property type="entry name" value="Polynucleotide phosphorylase/guanosine pentaphosphate synthase (PNPase/GPSI), domain 3"/>
    <property type="match status" value="1"/>
</dbReference>
<dbReference type="GO" id="GO:0006402">
    <property type="term" value="P:mRNA catabolic process"/>
    <property type="evidence" value="ECO:0007669"/>
    <property type="project" value="InterPro"/>
</dbReference>
<dbReference type="NCBIfam" id="TIGR03591">
    <property type="entry name" value="polynuc_phos"/>
    <property type="match status" value="1"/>
</dbReference>
<dbReference type="InterPro" id="IPR001247">
    <property type="entry name" value="ExoRNase_PH_dom1"/>
</dbReference>
<dbReference type="GO" id="GO:0005730">
    <property type="term" value="C:nucleolus"/>
    <property type="evidence" value="ECO:0007669"/>
    <property type="project" value="UniProtKB-ARBA"/>
</dbReference>
<dbReference type="InParanoid" id="A0A251SD95"/>
<evidence type="ECO:0000256" key="8">
    <source>
        <dbReference type="ARBA" id="ARBA00022839"/>
    </source>
</evidence>
<dbReference type="SUPFAM" id="SSF55666">
    <property type="entry name" value="Ribonuclease PH domain 2-like"/>
    <property type="match status" value="2"/>
</dbReference>
<keyword evidence="9" id="KW-0694">RNA-binding</keyword>
<dbReference type="InterPro" id="IPR010997">
    <property type="entry name" value="HRDC-like_sf"/>
</dbReference>
<evidence type="ECO:0000259" key="13">
    <source>
        <dbReference type="PROSITE" id="PS50967"/>
    </source>
</evidence>
<dbReference type="EC" id="2.7.7.8" evidence="3"/>
<dbReference type="STRING" id="4232.A0A251SD95"/>
<dbReference type="FunFam" id="3.30.420.10:FF:000065">
    <property type="entry name" value="Protein RRP6-like 2 isoform A"/>
    <property type="match status" value="2"/>
</dbReference>
<dbReference type="GO" id="GO:0000175">
    <property type="term" value="F:3'-5'-RNA exonuclease activity"/>
    <property type="evidence" value="ECO:0007669"/>
    <property type="project" value="InterPro"/>
</dbReference>
<dbReference type="GO" id="GO:0003723">
    <property type="term" value="F:RNA binding"/>
    <property type="evidence" value="ECO:0007669"/>
    <property type="project" value="UniProtKB-KW"/>
</dbReference>
<dbReference type="InterPro" id="IPR036397">
    <property type="entry name" value="RNaseH_sf"/>
</dbReference>
<sequence>MCFMFIVSRDSIAMGTPKAKVSFQLASVGRRPQEEYGIRVDNSNNPFEHVWLQTSEDGSRRIHPLEKHSVMDFINKTASDVEPVKPPPVESTSLKVVQDVKGLKELVAKLCGANEFAVNLKGNQYRSFQGLTCLMQISTRTEDFIVDTLKLRVHIGPYLREVFKDPTKRKVMHGADQCIIWLQRDFGIYVCNMFDTVQASKVLKFEENSLEFLLRHFCKVAAHEEYENADWRLRPLTDEMLRYAREDTHYLLFLYDLMQRRLLLSPTDPECPEAPPLVEVYQRSSDICMQLYQKEISTENSYLNIYGLHAADLHAQQLAIVAELYKWRDATAREVDESTCYILPDKVLIEIAKQMPVTTLKLCHLLKSRHPYIVRNLGLVVTIITNSMQNAVAFEPVAKKLKEEHFDMRDAKNVTVANRKEPAEVAGSESTSNAVEDDTFEKEVGNFEVGANQNHKLGRPQEKYNIRVDNSYRPFEHVWLQRSEDGSRLIHPFEEYSVMDFIDKTVSDVEPVKPPPVETTPFKLVQDVKDLKELATKLRDTDEFSVALKQNQHRSFQGLTCLMQISTRTEDFIVDAFKLRVQIGLYLREVFKDPTKRKVMHGADRCILWLQRDFGIYVCNMFDTGQASKVLKLEEDSLEYLLSHFCEVPANEEYNNADWRVRPLTDAMLRHAREDTHYLLFIYDLMRRRLLLSPTDPERPEAPPVIEVYQRSYNICMQLYQKDILTENSYLNIYGLRAADLNGQQLAIVAGLCELRDYIAREVDESTCYILPDKVLIEIAKKMPVTTLKLCHILKRRHPYIERNLDFVISIITNSVQKAAAFEPAAKKLKEEHIEMIATRNIKFANVEEATEVEGSESTSNVVEDDTFEKKVGNVIVGANQNHKLEVSSASRISIEVHKKPSCAFGAMFGNEAGKRKYNLESKAAEEIKVVHKHSVSLPSPSFTDRTEPSRESDGAIAPDKEATTLFSDYHTVYIPVGDRHIIVETGKIGRQASGSVTIRDGGTIIYTSVCMSNVSSEPSDLLPMIVHYQERLSAAGKTSGGYFKREGRIKDHEVLVCRQIDRALRPTMPKDFYHETQIRSEVWSYDGLHSSDSLAITAAGIAVALSEVPNTNTVAGVRVGLIDDKFVVNPTTMEMKESKLDLLLAGSESGILMIEGYCDFLPEEKLLQAIEVAKDAVRAICEQVDNLVKKHGKPKLLDSFKLPPPELYKHVEEIAGDELVKILQIKDKIPRREALSSLAEKVVSRLTQVEESVVDGEFDEGYVPLFPNHFYPKDVKLVFKRVCSEYLRKQIVKGGKRSDGRTLEEIRGIYSECRFLPSAHGSALFTRGETQSVAVVTLGDKRMAQRIDNLVGTEDVKKFYLQYSFPSSCVGGVGRIGAPSRREIGHGTLAERALKPCLPSEDDFPYTIRVESNITESNGSSSMASVCGGCLALQDAGVPLKSSIAGIAMGLVLDTQESGGDGTPLILSDITGSEDASGDMDLKVAGNEDGVTAFQMDIKVELLCQQ</sequence>
<reference evidence="15" key="1">
    <citation type="journal article" date="2017" name="Nature">
        <title>The sunflower genome provides insights into oil metabolism, flowering and Asterid evolution.</title>
        <authorList>
            <person name="Badouin H."/>
            <person name="Gouzy J."/>
            <person name="Grassa C.J."/>
            <person name="Murat F."/>
            <person name="Staton S.E."/>
            <person name="Cottret L."/>
            <person name="Lelandais-Briere C."/>
            <person name="Owens G.L."/>
            <person name="Carrere S."/>
            <person name="Mayjonade B."/>
            <person name="Legrand L."/>
            <person name="Gill N."/>
            <person name="Kane N.C."/>
            <person name="Bowers J.E."/>
            <person name="Hubner S."/>
            <person name="Bellec A."/>
            <person name="Berard A."/>
            <person name="Berges H."/>
            <person name="Blanchet N."/>
            <person name="Boniface M.C."/>
            <person name="Brunel D."/>
            <person name="Catrice O."/>
            <person name="Chaidir N."/>
            <person name="Claudel C."/>
            <person name="Donnadieu C."/>
            <person name="Faraut T."/>
            <person name="Fievet G."/>
            <person name="Helmstetter N."/>
            <person name="King M."/>
            <person name="Knapp S.J."/>
            <person name="Lai Z."/>
            <person name="Le Paslier M.C."/>
            <person name="Lippi Y."/>
            <person name="Lorenzon L."/>
            <person name="Mandel J.R."/>
            <person name="Marage G."/>
            <person name="Marchand G."/>
            <person name="Marquand E."/>
            <person name="Bret-Mestries E."/>
            <person name="Morien E."/>
            <person name="Nambeesan S."/>
            <person name="Nguyen T."/>
            <person name="Pegot-Espagnet P."/>
            <person name="Pouilly N."/>
            <person name="Raftis F."/>
            <person name="Sallet E."/>
            <person name="Schiex T."/>
            <person name="Thomas J."/>
            <person name="Vandecasteele C."/>
            <person name="Vares D."/>
            <person name="Vear F."/>
            <person name="Vautrin S."/>
            <person name="Crespi M."/>
            <person name="Mangin B."/>
            <person name="Burke J.M."/>
            <person name="Salse J."/>
            <person name="Munos S."/>
            <person name="Vincourt P."/>
            <person name="Rieseberg L.H."/>
            <person name="Langlade N.B."/>
        </authorList>
    </citation>
    <scope>NUCLEOTIDE SEQUENCE [LARGE SCALE GENOMIC DNA]</scope>
    <source>
        <strain evidence="15">cv. SF193</strain>
    </source>
</reference>
<comment type="subcellular location">
    <subcellularLocation>
        <location evidence="1">Nucleus</location>
    </subcellularLocation>
</comment>
<keyword evidence="8" id="KW-0378">Hydrolase</keyword>
<dbReference type="CDD" id="cd11364">
    <property type="entry name" value="RNase_PH_PNPase_2"/>
    <property type="match status" value="1"/>
</dbReference>
<evidence type="ECO:0000256" key="11">
    <source>
        <dbReference type="ARBA" id="ARBA00023242"/>
    </source>
</evidence>
<evidence type="ECO:0000256" key="3">
    <source>
        <dbReference type="ARBA" id="ARBA00012416"/>
    </source>
</evidence>
<dbReference type="GO" id="GO:0080188">
    <property type="term" value="P:gene silencing by siRNA-directed DNA methylation"/>
    <property type="evidence" value="ECO:0007669"/>
    <property type="project" value="UniProtKB-ARBA"/>
</dbReference>
<keyword evidence="15" id="KW-1185">Reference proteome</keyword>
<evidence type="ECO:0000256" key="2">
    <source>
        <dbReference type="ARBA" id="ARBA00007404"/>
    </source>
</evidence>
<dbReference type="Gene3D" id="1.10.150.80">
    <property type="entry name" value="HRDC domain"/>
    <property type="match status" value="2"/>
</dbReference>
<dbReference type="InterPro" id="IPR012162">
    <property type="entry name" value="PNPase"/>
</dbReference>
<evidence type="ECO:0000256" key="6">
    <source>
        <dbReference type="ARBA" id="ARBA00022694"/>
    </source>
</evidence>
<dbReference type="InterPro" id="IPR027408">
    <property type="entry name" value="PNPase/RNase_PH_dom_sf"/>
</dbReference>
<protein>
    <recommendedName>
        <fullName evidence="3">polyribonucleotide nucleotidyltransferase</fullName>
        <ecNumber evidence="3">2.7.7.8</ecNumber>
    </recommendedName>
</protein>
<evidence type="ECO:0000256" key="12">
    <source>
        <dbReference type="SAM" id="MobiDB-lite"/>
    </source>
</evidence>
<evidence type="ECO:0000256" key="5">
    <source>
        <dbReference type="ARBA" id="ARBA00022679"/>
    </source>
</evidence>
<dbReference type="InterPro" id="IPR015847">
    <property type="entry name" value="ExoRNase_PH_dom2"/>
</dbReference>
<dbReference type="GO" id="GO:0004654">
    <property type="term" value="F:polyribonucleotide nucleotidyltransferase activity"/>
    <property type="evidence" value="ECO:0007669"/>
    <property type="project" value="UniProtKB-EC"/>
</dbReference>
<dbReference type="PANTHER" id="PTHR12124:SF47">
    <property type="entry name" value="EXOSOME COMPONENT 10"/>
    <property type="match status" value="1"/>
</dbReference>
<keyword evidence="11" id="KW-0539">Nucleus</keyword>
<dbReference type="FunFam" id="1.10.150.80:FF:000001">
    <property type="entry name" value="Putative exosome component 10"/>
    <property type="match status" value="2"/>
</dbReference>
<feature type="region of interest" description="Disordered" evidence="12">
    <location>
        <begin position="936"/>
        <end position="956"/>
    </location>
</feature>
<keyword evidence="5 14" id="KW-0808">Transferase</keyword>
<keyword evidence="7" id="KW-0548">Nucleotidyltransferase</keyword>
<accession>A0A251SD95</accession>
<dbReference type="Gene3D" id="3.30.230.70">
    <property type="entry name" value="GHMP Kinase, N-terminal domain"/>
    <property type="match status" value="2"/>
</dbReference>
<dbReference type="Pfam" id="PF01138">
    <property type="entry name" value="RNase_PH"/>
    <property type="match status" value="2"/>
</dbReference>